<dbReference type="OrthoDB" id="9792749at2"/>
<dbReference type="eggNOG" id="ENOG5033B9Y">
    <property type="taxonomic scope" value="Bacteria"/>
</dbReference>
<proteinExistence type="predicted"/>
<evidence type="ECO:0008006" key="3">
    <source>
        <dbReference type="Google" id="ProtNLM"/>
    </source>
</evidence>
<evidence type="ECO:0000313" key="2">
    <source>
        <dbReference type="Proteomes" id="UP000030147"/>
    </source>
</evidence>
<sequence length="221" mass="25035">ATSSSSAQRLANFLHLLTISQHRIAVALRVSFISYGAVQFVRRYPGACAFVLACQNSENTLDVENLEVENSNNKEPKRYNAKSLEIAISSLPFSLNVPTEMPSSYHPFKPVLITDWNDIEDGRDIAIQLKSTSKETDNILSFYARDYDMSILQSFKKDAEKISLENNVDVYFNAPDKYSEWHTGHISWVDSNIFYSVELTGSDLKASDVRRILLDLVKQTQ</sequence>
<gene>
    <name evidence="1" type="ORF">N782_03495</name>
</gene>
<feature type="non-terminal residue" evidence="1">
    <location>
        <position position="1"/>
    </location>
</feature>
<reference evidence="1 2" key="1">
    <citation type="journal article" date="2015" name="Stand. Genomic Sci.">
        <title>High quality draft genome sequence of the moderately halophilic bacterium Pontibacillus yanchengensis Y32(T) and comparison among Pontibacillus genomes.</title>
        <authorList>
            <person name="Huang J."/>
            <person name="Qiao Z.X."/>
            <person name="Tang J.W."/>
            <person name="Wang G."/>
        </authorList>
    </citation>
    <scope>NUCLEOTIDE SEQUENCE [LARGE SCALE GENOMIC DNA]</scope>
    <source>
        <strain evidence="1 2">Y32</strain>
    </source>
</reference>
<dbReference type="Proteomes" id="UP000030147">
    <property type="component" value="Unassembled WGS sequence"/>
</dbReference>
<dbReference type="RefSeq" id="WP_036824881.1">
    <property type="nucleotide sequence ID" value="NZ_AVBF01000126.1"/>
</dbReference>
<name>A0A0A2TN39_9BACI</name>
<dbReference type="AlphaFoldDB" id="A0A0A2TN39"/>
<protein>
    <recommendedName>
        <fullName evidence="3">DUF4367 domain-containing protein</fullName>
    </recommendedName>
</protein>
<comment type="caution">
    <text evidence="1">The sequence shown here is derived from an EMBL/GenBank/DDBJ whole genome shotgun (WGS) entry which is preliminary data.</text>
</comment>
<dbReference type="EMBL" id="AVBF01000126">
    <property type="protein sequence ID" value="KGP70770.1"/>
    <property type="molecule type" value="Genomic_DNA"/>
</dbReference>
<evidence type="ECO:0000313" key="1">
    <source>
        <dbReference type="EMBL" id="KGP70770.1"/>
    </source>
</evidence>
<organism evidence="1 2">
    <name type="scientific">Pontibacillus yanchengensis Y32</name>
    <dbReference type="NCBI Taxonomy" id="1385514"/>
    <lineage>
        <taxon>Bacteria</taxon>
        <taxon>Bacillati</taxon>
        <taxon>Bacillota</taxon>
        <taxon>Bacilli</taxon>
        <taxon>Bacillales</taxon>
        <taxon>Bacillaceae</taxon>
        <taxon>Pontibacillus</taxon>
    </lineage>
</organism>
<keyword evidence="2" id="KW-1185">Reference proteome</keyword>
<accession>A0A0A2TN39</accession>